<protein>
    <submittedName>
        <fullName evidence="1">Uncharacterized protein</fullName>
    </submittedName>
</protein>
<keyword evidence="2" id="KW-1185">Reference proteome</keyword>
<organism evidence="1 2">
    <name type="scientific">Pleuronectes platessa</name>
    <name type="common">European plaice</name>
    <dbReference type="NCBI Taxonomy" id="8262"/>
    <lineage>
        <taxon>Eukaryota</taxon>
        <taxon>Metazoa</taxon>
        <taxon>Chordata</taxon>
        <taxon>Craniata</taxon>
        <taxon>Vertebrata</taxon>
        <taxon>Euteleostomi</taxon>
        <taxon>Actinopterygii</taxon>
        <taxon>Neopterygii</taxon>
        <taxon>Teleostei</taxon>
        <taxon>Neoteleostei</taxon>
        <taxon>Acanthomorphata</taxon>
        <taxon>Carangaria</taxon>
        <taxon>Pleuronectiformes</taxon>
        <taxon>Pleuronectoidei</taxon>
        <taxon>Pleuronectidae</taxon>
        <taxon>Pleuronectes</taxon>
    </lineage>
</organism>
<reference evidence="1" key="1">
    <citation type="submission" date="2020-03" db="EMBL/GenBank/DDBJ databases">
        <authorList>
            <person name="Weist P."/>
        </authorList>
    </citation>
    <scope>NUCLEOTIDE SEQUENCE</scope>
</reference>
<comment type="caution">
    <text evidence="1">The sequence shown here is derived from an EMBL/GenBank/DDBJ whole genome shotgun (WGS) entry which is preliminary data.</text>
</comment>
<evidence type="ECO:0000313" key="1">
    <source>
        <dbReference type="EMBL" id="CAB1419341.1"/>
    </source>
</evidence>
<name>A0A9N7YB63_PLEPL</name>
<sequence>METDTYPLPRLEELLATLSGSSLDLLDDLLIMGRSEEEHLQNLQNVLQRPQENGLRVKRSKCQQAVQPLFSYIAKGGAWLIQLPSLSNPQPERRDVLQENFNQHLSTRLDRIANAELYDHKARRRHRTAN</sequence>
<dbReference type="SUPFAM" id="SSF56672">
    <property type="entry name" value="DNA/RNA polymerases"/>
    <property type="match status" value="1"/>
</dbReference>
<dbReference type="Proteomes" id="UP001153269">
    <property type="component" value="Unassembled WGS sequence"/>
</dbReference>
<dbReference type="InterPro" id="IPR043128">
    <property type="entry name" value="Rev_trsase/Diguanyl_cyclase"/>
</dbReference>
<gene>
    <name evidence="1" type="ORF">PLEPLA_LOCUS7172</name>
</gene>
<evidence type="ECO:0000313" key="2">
    <source>
        <dbReference type="Proteomes" id="UP001153269"/>
    </source>
</evidence>
<dbReference type="InterPro" id="IPR043502">
    <property type="entry name" value="DNA/RNA_pol_sf"/>
</dbReference>
<accession>A0A9N7YB63</accession>
<dbReference type="EMBL" id="CADEAL010000381">
    <property type="protein sequence ID" value="CAB1419341.1"/>
    <property type="molecule type" value="Genomic_DNA"/>
</dbReference>
<dbReference type="Gene3D" id="3.30.70.270">
    <property type="match status" value="1"/>
</dbReference>
<dbReference type="AlphaFoldDB" id="A0A9N7YB63"/>
<proteinExistence type="predicted"/>